<reference evidence="2 3" key="1">
    <citation type="submission" date="2018-06" db="EMBL/GenBank/DDBJ databases">
        <title>Genome Sequence of the Brown Rot Fungal Pathogen Monilinia fructigena.</title>
        <authorList>
            <person name="Landi L."/>
            <person name="De Miccolis Angelini R.M."/>
            <person name="Pollastro S."/>
            <person name="Abate D."/>
            <person name="Faretra F."/>
            <person name="Romanazzi G."/>
        </authorList>
    </citation>
    <scope>NUCLEOTIDE SEQUENCE [LARGE SCALE GENOMIC DNA]</scope>
    <source>
        <strain evidence="2 3">Mfrg269</strain>
    </source>
</reference>
<feature type="compositionally biased region" description="Basic and acidic residues" evidence="1">
    <location>
        <begin position="45"/>
        <end position="75"/>
    </location>
</feature>
<gene>
    <name evidence="2" type="ORF">DID88_001346</name>
</gene>
<dbReference type="AlphaFoldDB" id="A0A395IYA7"/>
<evidence type="ECO:0000313" key="2">
    <source>
        <dbReference type="EMBL" id="RAL65240.1"/>
    </source>
</evidence>
<protein>
    <submittedName>
        <fullName evidence="2">Uncharacterized protein</fullName>
    </submittedName>
</protein>
<evidence type="ECO:0000256" key="1">
    <source>
        <dbReference type="SAM" id="MobiDB-lite"/>
    </source>
</evidence>
<evidence type="ECO:0000313" key="3">
    <source>
        <dbReference type="Proteomes" id="UP000249056"/>
    </source>
</evidence>
<feature type="compositionally biased region" description="Polar residues" evidence="1">
    <location>
        <begin position="1"/>
        <end position="14"/>
    </location>
</feature>
<feature type="compositionally biased region" description="Acidic residues" evidence="1">
    <location>
        <begin position="15"/>
        <end position="28"/>
    </location>
</feature>
<keyword evidence="3" id="KW-1185">Reference proteome</keyword>
<sequence>MADYQRQGSHISNESADDISEFGTEYDFEPYQLEQDDKSDDDDKSLENKGENFLPEDTKPEDNKLKNKNFVDHNMDANIQTPGVGADENQSGSGKNDLTQTQSTHLGVPAFLNGPFQRPLDAPKFGDLDLYSHSGRMKAKLVLKHQSPEVIAAIEKKWHQVNKDFHRTIYEIMKAKDQIVQIEAKETRFLDRQAELENLVEIIDTHAKYGKAYSQEFLDHVEKRLNVQRKFETKEGDPLGTVGDLVNTAEVFKKNGPDYPRDILDYFIRRLHAVVNILDKKSSNNHTYLTVTVGINTANAIWYRDLQMLHFAINKMKKANNLPLDLNSEYKFEQWRVLFAEEFKKEEAEAKDN</sequence>
<dbReference type="OrthoDB" id="10322858at2759"/>
<comment type="caution">
    <text evidence="2">The sequence shown here is derived from an EMBL/GenBank/DDBJ whole genome shotgun (WGS) entry which is preliminary data.</text>
</comment>
<name>A0A395IYA7_9HELO</name>
<dbReference type="EMBL" id="QKRW01000011">
    <property type="protein sequence ID" value="RAL65240.1"/>
    <property type="molecule type" value="Genomic_DNA"/>
</dbReference>
<accession>A0A395IYA7</accession>
<feature type="region of interest" description="Disordered" evidence="1">
    <location>
        <begin position="1"/>
        <end position="101"/>
    </location>
</feature>
<feature type="compositionally biased region" description="Polar residues" evidence="1">
    <location>
        <begin position="88"/>
        <end position="101"/>
    </location>
</feature>
<organism evidence="2 3">
    <name type="scientific">Monilinia fructigena</name>
    <dbReference type="NCBI Taxonomy" id="38457"/>
    <lineage>
        <taxon>Eukaryota</taxon>
        <taxon>Fungi</taxon>
        <taxon>Dikarya</taxon>
        <taxon>Ascomycota</taxon>
        <taxon>Pezizomycotina</taxon>
        <taxon>Leotiomycetes</taxon>
        <taxon>Helotiales</taxon>
        <taxon>Sclerotiniaceae</taxon>
        <taxon>Monilinia</taxon>
    </lineage>
</organism>
<dbReference type="Proteomes" id="UP000249056">
    <property type="component" value="Unassembled WGS sequence"/>
</dbReference>
<proteinExistence type="predicted"/>